<reference evidence="8 9" key="1">
    <citation type="submission" date="2019-03" db="EMBL/GenBank/DDBJ databases">
        <title>Metabolic potential of uncultured bacteria and archaea associated with petroleum seepage in deep-sea sediments.</title>
        <authorList>
            <person name="Dong X."/>
            <person name="Hubert C."/>
        </authorList>
    </citation>
    <scope>NUCLEOTIDE SEQUENCE [LARGE SCALE GENOMIC DNA]</scope>
    <source>
        <strain evidence="8">E29_bin36</strain>
    </source>
</reference>
<dbReference type="PROSITE" id="PS00475">
    <property type="entry name" value="RIBOSOMAL_L15"/>
    <property type="match status" value="1"/>
</dbReference>
<evidence type="ECO:0000313" key="9">
    <source>
        <dbReference type="Proteomes" id="UP000315534"/>
    </source>
</evidence>
<dbReference type="GO" id="GO:0006412">
    <property type="term" value="P:translation"/>
    <property type="evidence" value="ECO:0007669"/>
    <property type="project" value="UniProtKB-UniRule"/>
</dbReference>
<comment type="similarity">
    <text evidence="1 4 5">Belongs to the universal ribosomal protein uL15 family.</text>
</comment>
<dbReference type="AlphaFoldDB" id="A0A523XQL5"/>
<feature type="region of interest" description="Disordered" evidence="6">
    <location>
        <begin position="1"/>
        <end position="48"/>
    </location>
</feature>
<keyword evidence="2 4" id="KW-0689">Ribosomal protein</keyword>
<dbReference type="GO" id="GO:0022625">
    <property type="term" value="C:cytosolic large ribosomal subunit"/>
    <property type="evidence" value="ECO:0007669"/>
    <property type="project" value="TreeGrafter"/>
</dbReference>
<dbReference type="EMBL" id="SOIP01000224">
    <property type="protein sequence ID" value="TET81598.1"/>
    <property type="molecule type" value="Genomic_DNA"/>
</dbReference>
<evidence type="ECO:0000256" key="4">
    <source>
        <dbReference type="HAMAP-Rule" id="MF_01341"/>
    </source>
</evidence>
<feature type="compositionally biased region" description="Gly residues" evidence="6">
    <location>
        <begin position="21"/>
        <end position="35"/>
    </location>
</feature>
<keyword evidence="4" id="KW-0699">rRNA-binding</keyword>
<evidence type="ECO:0000256" key="6">
    <source>
        <dbReference type="SAM" id="MobiDB-lite"/>
    </source>
</evidence>
<dbReference type="GO" id="GO:0003735">
    <property type="term" value="F:structural constituent of ribosome"/>
    <property type="evidence" value="ECO:0007669"/>
    <property type="project" value="InterPro"/>
</dbReference>
<dbReference type="InterPro" id="IPR021131">
    <property type="entry name" value="Ribosomal_uL15/eL18"/>
</dbReference>
<dbReference type="Pfam" id="PF00828">
    <property type="entry name" value="Ribosomal_L27A"/>
    <property type="match status" value="1"/>
</dbReference>
<dbReference type="InterPro" id="IPR030878">
    <property type="entry name" value="Ribosomal_uL15"/>
</dbReference>
<dbReference type="SUPFAM" id="SSF52080">
    <property type="entry name" value="Ribosomal proteins L15p and L18e"/>
    <property type="match status" value="1"/>
</dbReference>
<organism evidence="8 9">
    <name type="scientific">candidate division TA06 bacterium</name>
    <dbReference type="NCBI Taxonomy" id="2250710"/>
    <lineage>
        <taxon>Bacteria</taxon>
        <taxon>Bacteria division TA06</taxon>
    </lineage>
</organism>
<dbReference type="GO" id="GO:0019843">
    <property type="term" value="F:rRNA binding"/>
    <property type="evidence" value="ECO:0007669"/>
    <property type="project" value="UniProtKB-UniRule"/>
</dbReference>
<comment type="caution">
    <text evidence="8">The sequence shown here is derived from an EMBL/GenBank/DDBJ whole genome shotgun (WGS) entry which is preliminary data.</text>
</comment>
<dbReference type="PANTHER" id="PTHR12934:SF11">
    <property type="entry name" value="LARGE RIBOSOMAL SUBUNIT PROTEIN UL15M"/>
    <property type="match status" value="1"/>
</dbReference>
<evidence type="ECO:0000256" key="2">
    <source>
        <dbReference type="ARBA" id="ARBA00022980"/>
    </source>
</evidence>
<gene>
    <name evidence="4" type="primary">rplO</name>
    <name evidence="8" type="ORF">E3J38_03590</name>
</gene>
<evidence type="ECO:0000256" key="1">
    <source>
        <dbReference type="ARBA" id="ARBA00007320"/>
    </source>
</evidence>
<dbReference type="PANTHER" id="PTHR12934">
    <property type="entry name" value="50S RIBOSOMAL PROTEIN L15"/>
    <property type="match status" value="1"/>
</dbReference>
<dbReference type="InterPro" id="IPR005749">
    <property type="entry name" value="Ribosomal_uL15_bac-type"/>
</dbReference>
<sequence length="147" mass="15711">MKQSEVRPSAGSRRKAKRVGRGNGSGHGTYSGRGCKGQKSRSGGGVRLGFEGGQLPLIKRLPRKRGFTNVFKIRYDVVNVGKLNIFPAGSEVNAKGLFEASLVKSISRPIKILGTGDIDRTLVVKADRFSAAAERKITAAGGRAERT</sequence>
<proteinExistence type="inferred from homology"/>
<keyword evidence="3 4" id="KW-0687">Ribonucleoprotein</keyword>
<dbReference type="Gene3D" id="3.100.10.10">
    <property type="match status" value="1"/>
</dbReference>
<dbReference type="InterPro" id="IPR036227">
    <property type="entry name" value="Ribosomal_uL15/eL18_sf"/>
</dbReference>
<dbReference type="NCBIfam" id="TIGR01071">
    <property type="entry name" value="rplO_bact"/>
    <property type="match status" value="1"/>
</dbReference>
<keyword evidence="4" id="KW-0694">RNA-binding</keyword>
<comment type="function">
    <text evidence="4">Binds to the 23S rRNA.</text>
</comment>
<accession>A0A523XQL5</accession>
<dbReference type="Proteomes" id="UP000315534">
    <property type="component" value="Unassembled WGS sequence"/>
</dbReference>
<evidence type="ECO:0000256" key="3">
    <source>
        <dbReference type="ARBA" id="ARBA00023274"/>
    </source>
</evidence>
<feature type="domain" description="Large ribosomal subunit protein uL15/eL18" evidence="7">
    <location>
        <begin position="77"/>
        <end position="144"/>
    </location>
</feature>
<dbReference type="HAMAP" id="MF_01341">
    <property type="entry name" value="Ribosomal_uL15"/>
    <property type="match status" value="1"/>
</dbReference>
<protein>
    <recommendedName>
        <fullName evidence="4">Large ribosomal subunit protein uL15</fullName>
    </recommendedName>
</protein>
<dbReference type="InterPro" id="IPR001196">
    <property type="entry name" value="Ribosomal_uL15_CS"/>
</dbReference>
<name>A0A523XQL5_UNCT6</name>
<comment type="subunit">
    <text evidence="4">Part of the 50S ribosomal subunit.</text>
</comment>
<evidence type="ECO:0000256" key="5">
    <source>
        <dbReference type="RuleBase" id="RU003888"/>
    </source>
</evidence>
<evidence type="ECO:0000313" key="8">
    <source>
        <dbReference type="EMBL" id="TET81598.1"/>
    </source>
</evidence>
<evidence type="ECO:0000259" key="7">
    <source>
        <dbReference type="Pfam" id="PF00828"/>
    </source>
</evidence>